<feature type="domain" description="CBS" evidence="3">
    <location>
        <begin position="54"/>
        <end position="112"/>
    </location>
</feature>
<dbReference type="InterPro" id="IPR051257">
    <property type="entry name" value="Diverse_CBS-Domain"/>
</dbReference>
<dbReference type="Proteomes" id="UP000218765">
    <property type="component" value="Chromosome"/>
</dbReference>
<dbReference type="RefSeq" id="WP_172844267.1">
    <property type="nucleotide sequence ID" value="NZ_AP018052.1"/>
</dbReference>
<proteinExistence type="predicted"/>
<feature type="domain" description="CBS" evidence="3">
    <location>
        <begin position="140"/>
        <end position="197"/>
    </location>
</feature>
<organism evidence="4 5">
    <name type="scientific">Thiohalobacter thiocyanaticus</name>
    <dbReference type="NCBI Taxonomy" id="585455"/>
    <lineage>
        <taxon>Bacteria</taxon>
        <taxon>Pseudomonadati</taxon>
        <taxon>Pseudomonadota</taxon>
        <taxon>Gammaproteobacteria</taxon>
        <taxon>Thiohalobacterales</taxon>
        <taxon>Thiohalobacteraceae</taxon>
        <taxon>Thiohalobacter</taxon>
    </lineage>
</organism>
<evidence type="ECO:0000313" key="4">
    <source>
        <dbReference type="EMBL" id="BAZ93703.1"/>
    </source>
</evidence>
<dbReference type="Gene3D" id="3.10.580.10">
    <property type="entry name" value="CBS-domain"/>
    <property type="match status" value="1"/>
</dbReference>
<gene>
    <name evidence="4" type="ORF">FOKN1_1305</name>
</gene>
<dbReference type="EMBL" id="AP018052">
    <property type="protein sequence ID" value="BAZ93703.1"/>
    <property type="molecule type" value="Genomic_DNA"/>
</dbReference>
<evidence type="ECO:0000256" key="1">
    <source>
        <dbReference type="ARBA" id="ARBA00023122"/>
    </source>
</evidence>
<keyword evidence="1 2" id="KW-0129">CBS domain</keyword>
<keyword evidence="5" id="KW-1185">Reference proteome</keyword>
<dbReference type="PANTHER" id="PTHR43080">
    <property type="entry name" value="CBS DOMAIN-CONTAINING PROTEIN CBSX3, MITOCHONDRIAL"/>
    <property type="match status" value="1"/>
</dbReference>
<name>A0A1Z4VQE4_9GAMM</name>
<evidence type="ECO:0000313" key="5">
    <source>
        <dbReference type="Proteomes" id="UP000218765"/>
    </source>
</evidence>
<dbReference type="SUPFAM" id="SSF54631">
    <property type="entry name" value="CBS-domain pair"/>
    <property type="match status" value="1"/>
</dbReference>
<dbReference type="PANTHER" id="PTHR43080:SF2">
    <property type="entry name" value="CBS DOMAIN-CONTAINING PROTEIN"/>
    <property type="match status" value="1"/>
</dbReference>
<reference evidence="4 5" key="1">
    <citation type="submission" date="2017-05" db="EMBL/GenBank/DDBJ databases">
        <title>Thiocyanate degradation by Thiohalobacter thiocyanaticus FOKN1.</title>
        <authorList>
            <person name="Oshiki M."/>
            <person name="Fukushima T."/>
            <person name="Kawano S."/>
            <person name="Nakagawa J."/>
        </authorList>
    </citation>
    <scope>NUCLEOTIDE SEQUENCE [LARGE SCALE GENOMIC DNA]</scope>
    <source>
        <strain evidence="4 5">FOKN1</strain>
    </source>
</reference>
<accession>A0A1Z4VQE4</accession>
<dbReference type="KEGG" id="ttc:FOKN1_1305"/>
<evidence type="ECO:0000259" key="3">
    <source>
        <dbReference type="PROSITE" id="PS51371"/>
    </source>
</evidence>
<dbReference type="AlphaFoldDB" id="A0A1Z4VQE4"/>
<dbReference type="SMART" id="SM00116">
    <property type="entry name" value="CBS"/>
    <property type="match status" value="2"/>
</dbReference>
<dbReference type="InterPro" id="IPR046342">
    <property type="entry name" value="CBS_dom_sf"/>
</dbReference>
<dbReference type="CDD" id="cd04586">
    <property type="entry name" value="CBS_pair_BON_assoc"/>
    <property type="match status" value="1"/>
</dbReference>
<sequence length="207" mass="23198">MYSTRLTREDFDHALAGMGTYIDVTVDDLMEISNRAHIHASIREKESLLVERLMTSSLHTVRPETTLSTAAHAMVTMRISGLPVVDQTNKLIGIITEADLLRAIGVPSHHPTHNLWQTLEAMFTHHAEIQSPEGNVASLMTTDILTIRPEHTLHDALDIMKKNRIKRIIVINDAQEPVGMITRSDLVRVFFDKIRTSGDDYPTPSGN</sequence>
<dbReference type="PROSITE" id="PS51371">
    <property type="entry name" value="CBS"/>
    <property type="match status" value="2"/>
</dbReference>
<dbReference type="InterPro" id="IPR000644">
    <property type="entry name" value="CBS_dom"/>
</dbReference>
<dbReference type="Pfam" id="PF00571">
    <property type="entry name" value="CBS"/>
    <property type="match status" value="2"/>
</dbReference>
<evidence type="ECO:0000256" key="2">
    <source>
        <dbReference type="PROSITE-ProRule" id="PRU00703"/>
    </source>
</evidence>
<protein>
    <recommendedName>
        <fullName evidence="3">CBS domain-containing protein</fullName>
    </recommendedName>
</protein>